<keyword evidence="1" id="KW-1133">Transmembrane helix</keyword>
<evidence type="ECO:0000313" key="2">
    <source>
        <dbReference type="EMBL" id="CAA9309347.1"/>
    </source>
</evidence>
<reference evidence="2" key="1">
    <citation type="submission" date="2020-02" db="EMBL/GenBank/DDBJ databases">
        <authorList>
            <person name="Meier V. D."/>
        </authorList>
    </citation>
    <scope>NUCLEOTIDE SEQUENCE</scope>
    <source>
        <strain evidence="2">AVDCRST_MAG48</strain>
    </source>
</reference>
<gene>
    <name evidence="2" type="ORF">AVDCRST_MAG48-1927</name>
</gene>
<proteinExistence type="predicted"/>
<keyword evidence="1" id="KW-0472">Membrane</keyword>
<keyword evidence="1" id="KW-0812">Transmembrane</keyword>
<dbReference type="AlphaFoldDB" id="A0A6J4KLI3"/>
<sequence>MSTPRPARGRLDVVSLVLGLLMVVVAGGALWLTFVGPLDWGLISTAAPLVLVAVGALGLLLTRRR</sequence>
<feature type="transmembrane region" description="Helical" evidence="1">
    <location>
        <begin position="12"/>
        <end position="34"/>
    </location>
</feature>
<evidence type="ECO:0008006" key="3">
    <source>
        <dbReference type="Google" id="ProtNLM"/>
    </source>
</evidence>
<evidence type="ECO:0000256" key="1">
    <source>
        <dbReference type="SAM" id="Phobius"/>
    </source>
</evidence>
<organism evidence="2">
    <name type="scientific">uncultured Friedmanniella sp</name>
    <dbReference type="NCBI Taxonomy" id="335381"/>
    <lineage>
        <taxon>Bacteria</taxon>
        <taxon>Bacillati</taxon>
        <taxon>Actinomycetota</taxon>
        <taxon>Actinomycetes</taxon>
        <taxon>Propionibacteriales</taxon>
        <taxon>Nocardioidaceae</taxon>
        <taxon>Friedmanniella</taxon>
        <taxon>environmental samples</taxon>
    </lineage>
</organism>
<dbReference type="EMBL" id="CADCTS010000280">
    <property type="protein sequence ID" value="CAA9309347.1"/>
    <property type="molecule type" value="Genomic_DNA"/>
</dbReference>
<name>A0A6J4KLI3_9ACTN</name>
<protein>
    <recommendedName>
        <fullName evidence="3">Integral membrane protein</fullName>
    </recommendedName>
</protein>
<accession>A0A6J4KLI3</accession>
<feature type="transmembrane region" description="Helical" evidence="1">
    <location>
        <begin position="40"/>
        <end position="61"/>
    </location>
</feature>